<dbReference type="Gene3D" id="3.30.60.20">
    <property type="match status" value="1"/>
</dbReference>
<dbReference type="PANTHER" id="PTHR11441">
    <property type="entry name" value="THYMIDINE KINASE"/>
    <property type="match status" value="1"/>
</dbReference>
<evidence type="ECO:0000256" key="7">
    <source>
        <dbReference type="ARBA" id="ARBA00022777"/>
    </source>
</evidence>
<dbReference type="EC" id="2.7.1.21" evidence="2"/>
<evidence type="ECO:0000313" key="13">
    <source>
        <dbReference type="Proteomes" id="UP000001542"/>
    </source>
</evidence>
<dbReference type="InParanoid" id="A2DM76"/>
<accession>A2DM76</accession>
<dbReference type="KEGG" id="tva:5464004"/>
<keyword evidence="5" id="KW-0479">Metal-binding</keyword>
<protein>
    <recommendedName>
        <fullName evidence="2">thymidine kinase</fullName>
        <ecNumber evidence="2">2.7.1.21</ecNumber>
    </recommendedName>
</protein>
<dbReference type="FunFam" id="3.40.50.300:FF:001270">
    <property type="entry name" value="Thymidine kinase"/>
    <property type="match status" value="1"/>
</dbReference>
<dbReference type="Proteomes" id="UP000001542">
    <property type="component" value="Unassembled WGS sequence"/>
</dbReference>
<dbReference type="OrthoDB" id="439028at2759"/>
<keyword evidence="4" id="KW-0808">Transferase</keyword>
<dbReference type="FunFam" id="3.40.50.300:FF:000948">
    <property type="entry name" value="Thymidine kinase"/>
    <property type="match status" value="1"/>
</dbReference>
<dbReference type="GO" id="GO:0042802">
    <property type="term" value="F:identical protein binding"/>
    <property type="evidence" value="ECO:0007669"/>
    <property type="project" value="UniProtKB-ARBA"/>
</dbReference>
<dbReference type="InterPro" id="IPR027417">
    <property type="entry name" value="P-loop_NTPase"/>
</dbReference>
<dbReference type="VEuPathDB" id="TrichDB:TVAG_083490"/>
<evidence type="ECO:0000256" key="9">
    <source>
        <dbReference type="ARBA" id="ARBA00022840"/>
    </source>
</evidence>
<dbReference type="Gene3D" id="3.40.50.300">
    <property type="entry name" value="P-loop containing nucleotide triphosphate hydrolases"/>
    <property type="match status" value="2"/>
</dbReference>
<dbReference type="VEuPathDB" id="TrichDB:TVAGG3_0983840"/>
<keyword evidence="3" id="KW-0237">DNA synthesis</keyword>
<reference evidence="12" key="2">
    <citation type="journal article" date="2007" name="Science">
        <title>Draft genome sequence of the sexually transmitted pathogen Trichomonas vaginalis.</title>
        <authorList>
            <person name="Carlton J.M."/>
            <person name="Hirt R.P."/>
            <person name="Silva J.C."/>
            <person name="Delcher A.L."/>
            <person name="Schatz M."/>
            <person name="Zhao Q."/>
            <person name="Wortman J.R."/>
            <person name="Bidwell S.L."/>
            <person name="Alsmark U.C.M."/>
            <person name="Besteiro S."/>
            <person name="Sicheritz-Ponten T."/>
            <person name="Noel C.J."/>
            <person name="Dacks J.B."/>
            <person name="Foster P.G."/>
            <person name="Simillion C."/>
            <person name="Van de Peer Y."/>
            <person name="Miranda-Saavedra D."/>
            <person name="Barton G.J."/>
            <person name="Westrop G.D."/>
            <person name="Mueller S."/>
            <person name="Dessi D."/>
            <person name="Fiori P.L."/>
            <person name="Ren Q."/>
            <person name="Paulsen I."/>
            <person name="Zhang H."/>
            <person name="Bastida-Corcuera F.D."/>
            <person name="Simoes-Barbosa A."/>
            <person name="Brown M.T."/>
            <person name="Hayes R.D."/>
            <person name="Mukherjee M."/>
            <person name="Okumura C.Y."/>
            <person name="Schneider R."/>
            <person name="Smith A.J."/>
            <person name="Vanacova S."/>
            <person name="Villalvazo M."/>
            <person name="Haas B.J."/>
            <person name="Pertea M."/>
            <person name="Feldblyum T.V."/>
            <person name="Utterback T.R."/>
            <person name="Shu C.L."/>
            <person name="Osoegawa K."/>
            <person name="de Jong P.J."/>
            <person name="Hrdy I."/>
            <person name="Horvathova L."/>
            <person name="Zubacova Z."/>
            <person name="Dolezal P."/>
            <person name="Malik S.B."/>
            <person name="Logsdon J.M. Jr."/>
            <person name="Henze K."/>
            <person name="Gupta A."/>
            <person name="Wang C.C."/>
            <person name="Dunne R.L."/>
            <person name="Upcroft J.A."/>
            <person name="Upcroft P."/>
            <person name="White O."/>
            <person name="Salzberg S.L."/>
            <person name="Tang P."/>
            <person name="Chiu C.-H."/>
            <person name="Lee Y.-S."/>
            <person name="Embley T.M."/>
            <person name="Coombs G.H."/>
            <person name="Mottram J.C."/>
            <person name="Tachezy J."/>
            <person name="Fraser-Liggett C.M."/>
            <person name="Johnson P.J."/>
        </authorList>
    </citation>
    <scope>NUCLEOTIDE SEQUENCE [LARGE SCALE GENOMIC DNA]</scope>
    <source>
        <strain evidence="12">G3</strain>
    </source>
</reference>
<dbReference type="GO" id="GO:0005524">
    <property type="term" value="F:ATP binding"/>
    <property type="evidence" value="ECO:0007669"/>
    <property type="project" value="UniProtKB-KW"/>
</dbReference>
<dbReference type="GO" id="GO:0071897">
    <property type="term" value="P:DNA biosynthetic process"/>
    <property type="evidence" value="ECO:0007669"/>
    <property type="project" value="UniProtKB-KW"/>
</dbReference>
<dbReference type="SUPFAM" id="SSF52540">
    <property type="entry name" value="P-loop containing nucleoside triphosphate hydrolases"/>
    <property type="match status" value="2"/>
</dbReference>
<dbReference type="InterPro" id="IPR001267">
    <property type="entry name" value="Thymidine_kinase"/>
</dbReference>
<evidence type="ECO:0000256" key="1">
    <source>
        <dbReference type="ARBA" id="ARBA00007587"/>
    </source>
</evidence>
<name>A2DM76_TRIV3</name>
<evidence type="ECO:0000256" key="11">
    <source>
        <dbReference type="RuleBase" id="RU004165"/>
    </source>
</evidence>
<dbReference type="GO" id="GO:0004797">
    <property type="term" value="F:thymidine kinase activity"/>
    <property type="evidence" value="ECO:0000318"/>
    <property type="project" value="GO_Central"/>
</dbReference>
<comment type="catalytic activity">
    <reaction evidence="10">
        <text>thymidine + ATP = dTMP + ADP + H(+)</text>
        <dbReference type="Rhea" id="RHEA:19129"/>
        <dbReference type="ChEBI" id="CHEBI:15378"/>
        <dbReference type="ChEBI" id="CHEBI:17748"/>
        <dbReference type="ChEBI" id="CHEBI:30616"/>
        <dbReference type="ChEBI" id="CHEBI:63528"/>
        <dbReference type="ChEBI" id="CHEBI:456216"/>
        <dbReference type="EC" id="2.7.1.21"/>
    </reaction>
</comment>
<dbReference type="GO" id="GO:0046104">
    <property type="term" value="P:thymidine metabolic process"/>
    <property type="evidence" value="ECO:0000318"/>
    <property type="project" value="GO_Central"/>
</dbReference>
<dbReference type="Pfam" id="PF00265">
    <property type="entry name" value="TK"/>
    <property type="match status" value="2"/>
</dbReference>
<comment type="similarity">
    <text evidence="1 11">Belongs to the thymidine kinase family.</text>
</comment>
<sequence length="348" mass="38400">MQVGRIEVVVGPMFAGKTTEMLRRIDRAELGRRRCVVMKYDKDQRYSTDKVSTHDQYMHDAIPCNELMPHFNECLAYETIGIDEGQFFPDVVEFSEKLANYGKTVIVAALDGTFQRKPFGSVLELMAKCESLTKLTAVCCKTGGEAAFSKRTVNSDSIELIGGAESYTAASRSAFFGTNTSGEIHLTVGPVKSGKTTELLRVLNRYVIAGRKVVCIRPEDVVDHHNPKFEMKLVRDLPDIASLSNYDVIGIDEAQKFKNLADWADELANSGKIVMVSAVDGDEQHHAYPGIIELFPRCEKVMKLDSVCPLTGLPAPFSAVIDGIRMIPISRLGIMYQQSLGLALTAAH</sequence>
<evidence type="ECO:0000256" key="2">
    <source>
        <dbReference type="ARBA" id="ARBA00012118"/>
    </source>
</evidence>
<dbReference type="PANTHER" id="PTHR11441:SF0">
    <property type="entry name" value="THYMIDINE KINASE, CYTOSOLIC"/>
    <property type="match status" value="1"/>
</dbReference>
<dbReference type="RefSeq" id="XP_001579482.1">
    <property type="nucleotide sequence ID" value="XM_001579432.1"/>
</dbReference>
<dbReference type="eggNOG" id="KOG3125">
    <property type="taxonomic scope" value="Eukaryota"/>
</dbReference>
<proteinExistence type="inferred from homology"/>
<dbReference type="STRING" id="5722.A2DM76"/>
<evidence type="ECO:0000256" key="3">
    <source>
        <dbReference type="ARBA" id="ARBA00022634"/>
    </source>
</evidence>
<evidence type="ECO:0000256" key="4">
    <source>
        <dbReference type="ARBA" id="ARBA00022679"/>
    </source>
</evidence>
<dbReference type="OMA" id="HAQRSCY"/>
<keyword evidence="8" id="KW-0862">Zinc</keyword>
<keyword evidence="6" id="KW-0547">Nucleotide-binding</keyword>
<dbReference type="AlphaFoldDB" id="A2DM76"/>
<dbReference type="GO" id="GO:0046872">
    <property type="term" value="F:metal ion binding"/>
    <property type="evidence" value="ECO:0007669"/>
    <property type="project" value="UniProtKB-KW"/>
</dbReference>
<evidence type="ECO:0000256" key="6">
    <source>
        <dbReference type="ARBA" id="ARBA00022741"/>
    </source>
</evidence>
<keyword evidence="7" id="KW-0418">Kinase</keyword>
<keyword evidence="9" id="KW-0067">ATP-binding</keyword>
<evidence type="ECO:0000256" key="8">
    <source>
        <dbReference type="ARBA" id="ARBA00022833"/>
    </source>
</evidence>
<reference evidence="12" key="1">
    <citation type="submission" date="2006-10" db="EMBL/GenBank/DDBJ databases">
        <authorList>
            <person name="Amadeo P."/>
            <person name="Zhao Q."/>
            <person name="Wortman J."/>
            <person name="Fraser-Liggett C."/>
            <person name="Carlton J."/>
        </authorList>
    </citation>
    <scope>NUCLEOTIDE SEQUENCE</scope>
    <source>
        <strain evidence="12">G3</strain>
    </source>
</reference>
<evidence type="ECO:0000256" key="5">
    <source>
        <dbReference type="ARBA" id="ARBA00022723"/>
    </source>
</evidence>
<organism evidence="12 13">
    <name type="scientific">Trichomonas vaginalis (strain ATCC PRA-98 / G3)</name>
    <dbReference type="NCBI Taxonomy" id="412133"/>
    <lineage>
        <taxon>Eukaryota</taxon>
        <taxon>Metamonada</taxon>
        <taxon>Parabasalia</taxon>
        <taxon>Trichomonadida</taxon>
        <taxon>Trichomonadidae</taxon>
        <taxon>Trichomonas</taxon>
    </lineage>
</organism>
<evidence type="ECO:0000256" key="10">
    <source>
        <dbReference type="ARBA" id="ARBA00048254"/>
    </source>
</evidence>
<dbReference type="SMR" id="A2DM76"/>
<dbReference type="SUPFAM" id="SSF57716">
    <property type="entry name" value="Glucocorticoid receptor-like (DNA-binding domain)"/>
    <property type="match status" value="1"/>
</dbReference>
<keyword evidence="13" id="KW-1185">Reference proteome</keyword>
<dbReference type="EMBL" id="DS113218">
    <property type="protein sequence ID" value="EAY18496.1"/>
    <property type="molecule type" value="Genomic_DNA"/>
</dbReference>
<evidence type="ECO:0000313" key="12">
    <source>
        <dbReference type="EMBL" id="EAY18496.1"/>
    </source>
</evidence>
<gene>
    <name evidence="12" type="ORF">TVAG_083490</name>
</gene>